<keyword evidence="1" id="KW-0732">Signal</keyword>
<dbReference type="Proteomes" id="UP001212821">
    <property type="component" value="Plasmid punmamed2"/>
</dbReference>
<evidence type="ECO:0000259" key="2">
    <source>
        <dbReference type="Pfam" id="PF14200"/>
    </source>
</evidence>
<feature type="signal peptide" evidence="1">
    <location>
        <begin position="1"/>
        <end position="23"/>
    </location>
</feature>
<dbReference type="InterPro" id="IPR000772">
    <property type="entry name" value="Ricin_B_lectin"/>
</dbReference>
<protein>
    <submittedName>
        <fullName evidence="3">RICIN domain-containing protein</fullName>
    </submittedName>
</protein>
<dbReference type="Gene3D" id="2.80.10.50">
    <property type="match status" value="2"/>
</dbReference>
<evidence type="ECO:0000256" key="1">
    <source>
        <dbReference type="SAM" id="SignalP"/>
    </source>
</evidence>
<dbReference type="SUPFAM" id="SSF50370">
    <property type="entry name" value="Ricin B-like lectins"/>
    <property type="match status" value="1"/>
</dbReference>
<feature type="domain" description="Ricin B lectin" evidence="2">
    <location>
        <begin position="32"/>
        <end position="107"/>
    </location>
</feature>
<dbReference type="CDD" id="cd00161">
    <property type="entry name" value="beta-trefoil_Ricin-like"/>
    <property type="match status" value="1"/>
</dbReference>
<keyword evidence="4" id="KW-1185">Reference proteome</keyword>
<geneLocation type="plasmid" evidence="3 4">
    <name>punmamed2</name>
</geneLocation>
<feature type="chain" id="PRO_5045465855" evidence="1">
    <location>
        <begin position="24"/>
        <end position="173"/>
    </location>
</feature>
<reference evidence="3 4" key="1">
    <citation type="submission" date="2022-12" db="EMBL/GenBank/DDBJ databases">
        <title>HUAS 3-15.</title>
        <authorList>
            <person name="Mo P."/>
        </authorList>
    </citation>
    <scope>NUCLEOTIDE SEQUENCE [LARGE SCALE GENOMIC DNA]</scope>
    <source>
        <strain evidence="3 4">HUAS 3-15</strain>
        <plasmid evidence="3 4">punmamed2</plasmid>
    </source>
</reference>
<dbReference type="RefSeq" id="WP_270151557.1">
    <property type="nucleotide sequence ID" value="NZ_CP115451.1"/>
</dbReference>
<dbReference type="EMBL" id="CP115451">
    <property type="protein sequence ID" value="WBP91940.1"/>
    <property type="molecule type" value="Genomic_DNA"/>
</dbReference>
<name>A0ABY7QGU2_9ACTN</name>
<dbReference type="InterPro" id="IPR035992">
    <property type="entry name" value="Ricin_B-like_lectins"/>
</dbReference>
<dbReference type="Pfam" id="PF14200">
    <property type="entry name" value="RicinB_lectin_2"/>
    <property type="match status" value="1"/>
</dbReference>
<evidence type="ECO:0000313" key="3">
    <source>
        <dbReference type="EMBL" id="WBP91940.1"/>
    </source>
</evidence>
<organism evidence="3 4">
    <name type="scientific">Kitasatospora cathayae</name>
    <dbReference type="NCBI Taxonomy" id="3004092"/>
    <lineage>
        <taxon>Bacteria</taxon>
        <taxon>Bacillati</taxon>
        <taxon>Actinomycetota</taxon>
        <taxon>Actinomycetes</taxon>
        <taxon>Kitasatosporales</taxon>
        <taxon>Streptomycetaceae</taxon>
        <taxon>Kitasatospora</taxon>
    </lineage>
</organism>
<dbReference type="PROSITE" id="PS50231">
    <property type="entry name" value="RICIN_B_LECTIN"/>
    <property type="match status" value="1"/>
</dbReference>
<evidence type="ECO:0000313" key="4">
    <source>
        <dbReference type="Proteomes" id="UP001212821"/>
    </source>
</evidence>
<keyword evidence="3" id="KW-0614">Plasmid</keyword>
<sequence length="173" mass="18697">MKTAAVALSTVAASILMPAQAHADNGDDWGRGVNLVNVESRKCLEAENSGTANGTRVQQWDCNGQAGAVWTHYEEEGGGAYLYNVNAHKCLEIADSRGDNGAPAQLWDCIPGLRTQQWSQADLGATLGAHFINDNSLMELEIENGSHKNGARAQQWLPHNTSLSANWYIVYAN</sequence>
<proteinExistence type="predicted"/>
<accession>A0ABY7QGU2</accession>
<gene>
    <name evidence="3" type="ORF">O1G21_39815</name>
</gene>